<evidence type="ECO:0000256" key="4">
    <source>
        <dbReference type="ARBA" id="ARBA00022519"/>
    </source>
</evidence>
<feature type="transmembrane region" description="Helical" evidence="10">
    <location>
        <begin position="293"/>
        <end position="314"/>
    </location>
</feature>
<dbReference type="PRINTS" id="PR01411">
    <property type="entry name" value="CCMFBIOGNSIS"/>
</dbReference>
<dbReference type="InterPro" id="IPR003567">
    <property type="entry name" value="Cyt_c_biogenesis"/>
</dbReference>
<evidence type="ECO:0000256" key="6">
    <source>
        <dbReference type="ARBA" id="ARBA00022748"/>
    </source>
</evidence>
<dbReference type="GO" id="GO:0017004">
    <property type="term" value="P:cytochrome complex assembly"/>
    <property type="evidence" value="ECO:0007669"/>
    <property type="project" value="UniProtKB-KW"/>
</dbReference>
<feature type="transmembrane region" description="Helical" evidence="10">
    <location>
        <begin position="442"/>
        <end position="461"/>
    </location>
</feature>
<comment type="similarity">
    <text evidence="2">Belongs to the CcmF/CycK/Ccl1/NrfE/CcsA family.</text>
</comment>
<feature type="transmembrane region" description="Helical" evidence="10">
    <location>
        <begin position="80"/>
        <end position="109"/>
    </location>
</feature>
<dbReference type="GO" id="GO:0020037">
    <property type="term" value="F:heme binding"/>
    <property type="evidence" value="ECO:0007669"/>
    <property type="project" value="InterPro"/>
</dbReference>
<comment type="subcellular location">
    <subcellularLocation>
        <location evidence="1">Cell inner membrane</location>
        <topology evidence="1">Multi-pass membrane protein</topology>
    </subcellularLocation>
</comment>
<evidence type="ECO:0000259" key="12">
    <source>
        <dbReference type="Pfam" id="PF16327"/>
    </source>
</evidence>
<evidence type="ECO:0000256" key="5">
    <source>
        <dbReference type="ARBA" id="ARBA00022692"/>
    </source>
</evidence>
<dbReference type="PRINTS" id="PR01410">
    <property type="entry name" value="CCBIOGENESIS"/>
</dbReference>
<feature type="transmembrane region" description="Helical" evidence="10">
    <location>
        <begin position="40"/>
        <end position="60"/>
    </location>
</feature>
<feature type="transmembrane region" description="Helical" evidence="10">
    <location>
        <begin position="121"/>
        <end position="142"/>
    </location>
</feature>
<reference evidence="13" key="1">
    <citation type="submission" date="2018-06" db="EMBL/GenBank/DDBJ databases">
        <authorList>
            <person name="Zhirakovskaya E."/>
        </authorList>
    </citation>
    <scope>NUCLEOTIDE SEQUENCE</scope>
</reference>
<dbReference type="GO" id="GO:0005886">
    <property type="term" value="C:plasma membrane"/>
    <property type="evidence" value="ECO:0007669"/>
    <property type="project" value="UniProtKB-SubCell"/>
</dbReference>
<feature type="transmembrane region" description="Helical" evidence="10">
    <location>
        <begin position="192"/>
        <end position="212"/>
    </location>
</feature>
<feature type="transmembrane region" description="Helical" evidence="10">
    <location>
        <begin position="467"/>
        <end position="485"/>
    </location>
</feature>
<proteinExistence type="inferred from homology"/>
<accession>A0A3B0RMW6</accession>
<dbReference type="EMBL" id="UOEK01000031">
    <property type="protein sequence ID" value="VAV92791.1"/>
    <property type="molecule type" value="Genomic_DNA"/>
</dbReference>
<name>A0A3B0RMW6_9ZZZZ</name>
<evidence type="ECO:0000256" key="8">
    <source>
        <dbReference type="ARBA" id="ARBA00023136"/>
    </source>
</evidence>
<keyword evidence="6" id="KW-0201">Cytochrome c-type biogenesis</keyword>
<keyword evidence="13" id="KW-0456">Lyase</keyword>
<feature type="transmembrane region" description="Helical" evidence="10">
    <location>
        <begin position="517"/>
        <end position="536"/>
    </location>
</feature>
<gene>
    <name evidence="13" type="ORF">MNBD_ACTINO02-2986</name>
</gene>
<dbReference type="PANTHER" id="PTHR43653">
    <property type="entry name" value="CYTOCHROME C ASSEMBLY PROTEIN-RELATED"/>
    <property type="match status" value="1"/>
</dbReference>
<evidence type="ECO:0000256" key="7">
    <source>
        <dbReference type="ARBA" id="ARBA00022989"/>
    </source>
</evidence>
<dbReference type="Pfam" id="PF01578">
    <property type="entry name" value="Cytochrom_C_asm"/>
    <property type="match status" value="1"/>
</dbReference>
<sequence>MIALGGFLSLVVAAVGAAWLTVAGLRRVTTGEGASDALRLPVRLLLGGGIAAMGFLELGIVLHDYSIEYIASNTATETPFIFLLASGWAALEGSVLLWGLLVAVFAWLVYRTVSNGDGLGAGALGIIGAVALFWFGAMITVANPFRVCTAAAEVGCQASSWFPLASSVAPLNGLGPNALLQNHILMAIHPPMLYLGFVGMTAPFAFAISALLRGESGNGWLERTRRWSVLAWVFLTIGLILGGWWSYEVLGWGGYWAWDPVENGTLIPWLAATAFIHSSVIQRRRGMLQAWNIVLVISTFSLTILATFLTRSGVVFSVHAFSQSGIGPAILIFLAFVVLGSFALFAFRAHLVAQAPRVESLVSREGVFLLNNLLLAVWGLAILLGTLAPTVMEAINGNRVTVGRPFYDRITLPIVLVLLLAIGVGPIMPYRVASMKVVWTRLRSPMTAALIVGAGLVVIGVRSVPTIIAIILSSFIAAAITRLLWTRISQVAKTGIGMWGSFVRVVKNEPGFWGGQLSHLGVAIMAIGIAATTGLASQSTIELRVGESVPVEGYCITYDGPFERQDPHRVVRGIEVGILDASCSTRLKTLAPSTNVYKNSSTPIGTPSVYTTIVEDVYVRISAGSAENPVIDVFIFPVMWMVWLGGGVTSLGGVLSVVSRRSKRKVPIDA</sequence>
<protein>
    <submittedName>
        <fullName evidence="13">Cytochrome c heme lyase subunit CcmF</fullName>
    </submittedName>
</protein>
<dbReference type="AlphaFoldDB" id="A0A3B0RMW6"/>
<feature type="transmembrane region" description="Helical" evidence="10">
    <location>
        <begin position="634"/>
        <end position="658"/>
    </location>
</feature>
<evidence type="ECO:0000256" key="10">
    <source>
        <dbReference type="SAM" id="Phobius"/>
    </source>
</evidence>
<dbReference type="InterPro" id="IPR003568">
    <property type="entry name" value="Cyt_c_biogenesis_CcmF"/>
</dbReference>
<dbReference type="GO" id="GO:0016829">
    <property type="term" value="F:lyase activity"/>
    <property type="evidence" value="ECO:0007669"/>
    <property type="project" value="UniProtKB-KW"/>
</dbReference>
<feature type="transmembrane region" description="Helical" evidence="10">
    <location>
        <begin position="224"/>
        <end position="245"/>
    </location>
</feature>
<feature type="domain" description="Cytochrome c-type biogenesis protein CcmF C-terminal" evidence="12">
    <location>
        <begin position="331"/>
        <end position="660"/>
    </location>
</feature>
<keyword evidence="3" id="KW-1003">Cell membrane</keyword>
<feature type="domain" description="Cytochrome c assembly protein" evidence="11">
    <location>
        <begin position="88"/>
        <end position="312"/>
    </location>
</feature>
<dbReference type="Pfam" id="PF16327">
    <property type="entry name" value="CcmF_C"/>
    <property type="match status" value="1"/>
</dbReference>
<dbReference type="InterPro" id="IPR032523">
    <property type="entry name" value="CcmF_C"/>
</dbReference>
<feature type="transmembrane region" description="Helical" evidence="10">
    <location>
        <begin position="368"/>
        <end position="390"/>
    </location>
</feature>
<feature type="transmembrane region" description="Helical" evidence="10">
    <location>
        <begin position="326"/>
        <end position="347"/>
    </location>
</feature>
<evidence type="ECO:0000256" key="1">
    <source>
        <dbReference type="ARBA" id="ARBA00004429"/>
    </source>
</evidence>
<keyword evidence="4" id="KW-0997">Cell inner membrane</keyword>
<keyword evidence="8 10" id="KW-0472">Membrane</keyword>
<feature type="transmembrane region" description="Helical" evidence="10">
    <location>
        <begin position="6"/>
        <end position="28"/>
    </location>
</feature>
<feature type="transmembrane region" description="Helical" evidence="10">
    <location>
        <begin position="410"/>
        <end position="430"/>
    </location>
</feature>
<evidence type="ECO:0000259" key="11">
    <source>
        <dbReference type="Pfam" id="PF01578"/>
    </source>
</evidence>
<keyword evidence="7 10" id="KW-1133">Transmembrane helix</keyword>
<evidence type="ECO:0000256" key="9">
    <source>
        <dbReference type="ARBA" id="ARBA00037230"/>
    </source>
</evidence>
<dbReference type="InterPro" id="IPR002541">
    <property type="entry name" value="Cyt_c_assembly"/>
</dbReference>
<feature type="transmembrane region" description="Helical" evidence="10">
    <location>
        <begin position="265"/>
        <end position="281"/>
    </location>
</feature>
<organism evidence="13">
    <name type="scientific">hydrothermal vent metagenome</name>
    <dbReference type="NCBI Taxonomy" id="652676"/>
    <lineage>
        <taxon>unclassified sequences</taxon>
        <taxon>metagenomes</taxon>
        <taxon>ecological metagenomes</taxon>
    </lineage>
</organism>
<evidence type="ECO:0000256" key="2">
    <source>
        <dbReference type="ARBA" id="ARBA00009186"/>
    </source>
</evidence>
<dbReference type="PANTHER" id="PTHR43653:SF1">
    <property type="entry name" value="CYTOCHROME C-TYPE BIOGENESIS PROTEIN CCMF"/>
    <property type="match status" value="1"/>
</dbReference>
<dbReference type="GO" id="GO:0015232">
    <property type="term" value="F:heme transmembrane transporter activity"/>
    <property type="evidence" value="ECO:0007669"/>
    <property type="project" value="InterPro"/>
</dbReference>
<evidence type="ECO:0000256" key="3">
    <source>
        <dbReference type="ARBA" id="ARBA00022475"/>
    </source>
</evidence>
<keyword evidence="5 10" id="KW-0812">Transmembrane</keyword>
<evidence type="ECO:0000313" key="13">
    <source>
        <dbReference type="EMBL" id="VAV92791.1"/>
    </source>
</evidence>
<comment type="function">
    <text evidence="9">Required for the biogenesis of c-type cytochromes. Possible subunit of a heme lyase.</text>
</comment>